<dbReference type="Proteomes" id="UP000236946">
    <property type="component" value="Unassembled WGS sequence"/>
</dbReference>
<sequence length="109" mass="12592">MEVDRPIAIAVILFVILFVAFYLVVPKYQEFEEFQIKLSKKEAEYRGRSAYFSDIASTYEKLKQKEEILKKIDSALPSSPALHSLVYFLQKKSLENGLIFLKANLLKIS</sequence>
<accession>A0A2H9T1S8</accession>
<keyword evidence="1" id="KW-0472">Membrane</keyword>
<dbReference type="EMBL" id="PFEN01000013">
    <property type="protein sequence ID" value="PJE69683.1"/>
    <property type="molecule type" value="Genomic_DNA"/>
</dbReference>
<keyword evidence="1" id="KW-0812">Transmembrane</keyword>
<dbReference type="AlphaFoldDB" id="A0A2H9T1S8"/>
<gene>
    <name evidence="2" type="ORF">COU98_00710</name>
</gene>
<evidence type="ECO:0000313" key="2">
    <source>
        <dbReference type="EMBL" id="PJE69683.1"/>
    </source>
</evidence>
<feature type="non-terminal residue" evidence="2">
    <location>
        <position position="109"/>
    </location>
</feature>
<comment type="caution">
    <text evidence="2">The sequence shown here is derived from an EMBL/GenBank/DDBJ whole genome shotgun (WGS) entry which is preliminary data.</text>
</comment>
<evidence type="ECO:0000256" key="1">
    <source>
        <dbReference type="SAM" id="Phobius"/>
    </source>
</evidence>
<feature type="transmembrane region" description="Helical" evidence="1">
    <location>
        <begin position="6"/>
        <end position="25"/>
    </location>
</feature>
<name>A0A2H9T1S8_9BACT</name>
<proteinExistence type="predicted"/>
<keyword evidence="1" id="KW-1133">Transmembrane helix</keyword>
<protein>
    <submittedName>
        <fullName evidence="2">Uncharacterized protein</fullName>
    </submittedName>
</protein>
<evidence type="ECO:0000313" key="3">
    <source>
        <dbReference type="Proteomes" id="UP000236946"/>
    </source>
</evidence>
<reference evidence="3" key="1">
    <citation type="submission" date="2017-09" db="EMBL/GenBank/DDBJ databases">
        <title>Depth-based differentiation of microbial function through sediment-hosted aquifers and enrichment of novel symbionts in the deep terrestrial subsurface.</title>
        <authorList>
            <person name="Probst A.J."/>
            <person name="Ladd B."/>
            <person name="Jarett J.K."/>
            <person name="Geller-Mcgrath D.E."/>
            <person name="Sieber C.M.K."/>
            <person name="Emerson J.B."/>
            <person name="Anantharaman K."/>
            <person name="Thomas B.C."/>
            <person name="Malmstrom R."/>
            <person name="Stieglmeier M."/>
            <person name="Klingl A."/>
            <person name="Woyke T."/>
            <person name="Ryan C.M."/>
            <person name="Banfield J.F."/>
        </authorList>
    </citation>
    <scope>NUCLEOTIDE SEQUENCE [LARGE SCALE GENOMIC DNA]</scope>
</reference>
<organism evidence="2 3">
    <name type="scientific">Candidatus Staskawiczbacteria bacterium CG10_big_fil_rev_8_21_14_0_10_38_10</name>
    <dbReference type="NCBI Taxonomy" id="1974891"/>
    <lineage>
        <taxon>Bacteria</taxon>
        <taxon>Candidatus Staskawicziibacteriota</taxon>
    </lineage>
</organism>